<organism evidence="10 11">
    <name type="scientific">Vibrio cholerae</name>
    <dbReference type="NCBI Taxonomy" id="666"/>
    <lineage>
        <taxon>Bacteria</taxon>
        <taxon>Pseudomonadati</taxon>
        <taxon>Pseudomonadota</taxon>
        <taxon>Gammaproteobacteria</taxon>
        <taxon>Vibrionales</taxon>
        <taxon>Vibrionaceae</taxon>
        <taxon>Vibrio</taxon>
    </lineage>
</organism>
<evidence type="ECO:0000256" key="6">
    <source>
        <dbReference type="ARBA" id="ARBA00023125"/>
    </source>
</evidence>
<evidence type="ECO:0000313" key="11">
    <source>
        <dbReference type="Proteomes" id="UP000294145"/>
    </source>
</evidence>
<dbReference type="GO" id="GO:0003700">
    <property type="term" value="F:DNA-binding transcription factor activity"/>
    <property type="evidence" value="ECO:0007669"/>
    <property type="project" value="InterPro"/>
</dbReference>
<protein>
    <recommendedName>
        <fullName evidence="9">Transcriptional regulatory protein</fullName>
    </recommendedName>
</protein>
<dbReference type="PIRSF" id="PIRSF006171">
    <property type="entry name" value="RR_citrat_malat"/>
    <property type="match status" value="1"/>
</dbReference>
<dbReference type="Gene3D" id="3.40.50.2300">
    <property type="match status" value="1"/>
</dbReference>
<gene>
    <name evidence="10" type="ORF">EYB64_10715</name>
</gene>
<accession>A0A0E4C623</accession>
<evidence type="ECO:0000256" key="1">
    <source>
        <dbReference type="ARBA" id="ARBA00004496"/>
    </source>
</evidence>
<keyword evidence="7 9" id="KW-0010">Activator</keyword>
<dbReference type="GO" id="GO:0000156">
    <property type="term" value="F:phosphorelay response regulator activity"/>
    <property type="evidence" value="ECO:0007669"/>
    <property type="project" value="TreeGrafter"/>
</dbReference>
<comment type="subcellular location">
    <subcellularLocation>
        <location evidence="1 9">Cytoplasm</location>
    </subcellularLocation>
</comment>
<dbReference type="SMART" id="SM00448">
    <property type="entry name" value="REC"/>
    <property type="match status" value="1"/>
</dbReference>
<evidence type="ECO:0000256" key="8">
    <source>
        <dbReference type="ARBA" id="ARBA00023163"/>
    </source>
</evidence>
<dbReference type="InterPro" id="IPR001789">
    <property type="entry name" value="Sig_transdc_resp-reg_receiver"/>
</dbReference>
<evidence type="ECO:0000313" key="10">
    <source>
        <dbReference type="EMBL" id="TBM41832.1"/>
    </source>
</evidence>
<dbReference type="PROSITE" id="PS50110">
    <property type="entry name" value="RESPONSE_REGULATORY"/>
    <property type="match status" value="1"/>
</dbReference>
<dbReference type="InterPro" id="IPR024187">
    <property type="entry name" value="Sig_transdc_resp-reg_cit/mal"/>
</dbReference>
<evidence type="ECO:0000256" key="2">
    <source>
        <dbReference type="ARBA" id="ARBA00022490"/>
    </source>
</evidence>
<keyword evidence="8 9" id="KW-0804">Transcription</keyword>
<dbReference type="Pfam" id="PF00072">
    <property type="entry name" value="Response_reg"/>
    <property type="match status" value="1"/>
</dbReference>
<dbReference type="GO" id="GO:0003677">
    <property type="term" value="F:DNA binding"/>
    <property type="evidence" value="ECO:0007669"/>
    <property type="project" value="UniProtKB-KW"/>
</dbReference>
<dbReference type="InterPro" id="IPR011006">
    <property type="entry name" value="CheY-like_superfamily"/>
</dbReference>
<dbReference type="RefSeq" id="WP_000857636.1">
    <property type="nucleotide sequence ID" value="NZ_AP024967.1"/>
</dbReference>
<evidence type="ECO:0000256" key="4">
    <source>
        <dbReference type="ARBA" id="ARBA00023012"/>
    </source>
</evidence>
<dbReference type="Proteomes" id="UP000294145">
    <property type="component" value="Unassembled WGS sequence"/>
</dbReference>
<dbReference type="EMBL" id="SISP01000017">
    <property type="protein sequence ID" value="TBM41832.1"/>
    <property type="molecule type" value="Genomic_DNA"/>
</dbReference>
<evidence type="ECO:0000256" key="7">
    <source>
        <dbReference type="ARBA" id="ARBA00023159"/>
    </source>
</evidence>
<keyword evidence="4 9" id="KW-0902">Two-component regulatory system</keyword>
<evidence type="ECO:0000256" key="5">
    <source>
        <dbReference type="ARBA" id="ARBA00023015"/>
    </source>
</evidence>
<reference evidence="10 11" key="1">
    <citation type="submission" date="2019-02" db="EMBL/GenBank/DDBJ databases">
        <title>Genomic plasticity associated with the antimicrobial resistance in Vibrio cholerae.</title>
        <authorList>
            <person name="Verma J."/>
            <person name="Bag S."/>
            <person name="Saha B."/>
            <person name="Kumar P."/>
            <person name="Ghosh T.S."/>
            <person name="Dayal M."/>
            <person name="Senapati T."/>
            <person name="Mehra S."/>
            <person name="Dey P."/>
            <person name="Desigamani A."/>
            <person name="Kumar D."/>
            <person name="Rana P."/>
            <person name="Kumar B."/>
            <person name="Maiti T.K."/>
            <person name="Sharma N.C."/>
            <person name="Bhadra R.K."/>
            <person name="Mutreja A."/>
            <person name="Nair G.B."/>
            <person name="Ramamurthy T."/>
            <person name="Das B."/>
        </authorList>
    </citation>
    <scope>NUCLEOTIDE SEQUENCE [LARGE SCALE GENOMIC DNA]</scope>
    <source>
        <strain evidence="10 11">IDH06781</strain>
    </source>
</reference>
<dbReference type="InterPro" id="IPR048714">
    <property type="entry name" value="DpiA-like_HTH"/>
</dbReference>
<sequence length="228" mass="25906">MKTRLLIIEDDAAIAQLHHRYLSQLEGFEVVGIATSQADARLQMEVLNPDLVLLDVYLPDGTGLELLQWIRVRNVHCDVILITAAREVETLQQAMRGGVVDYLLKPVMFPRLETALRKYQMRQAELKQLADFDQQKVDKMFTTHSSEALPQRLPKGIDAVTLDKIRLLFQTATMLTADEAGEKIGASRTTARRYLEYLITAGELEADLSYGTVGRPERTYRKLHRHTS</sequence>
<dbReference type="InterPro" id="IPR051271">
    <property type="entry name" value="2C-system_Tx_regulators"/>
</dbReference>
<dbReference type="GO" id="GO:0005737">
    <property type="term" value="C:cytoplasm"/>
    <property type="evidence" value="ECO:0007669"/>
    <property type="project" value="UniProtKB-SubCell"/>
</dbReference>
<dbReference type="PANTHER" id="PTHR45526">
    <property type="entry name" value="TRANSCRIPTIONAL REGULATORY PROTEIN DPIA"/>
    <property type="match status" value="1"/>
</dbReference>
<keyword evidence="6 9" id="KW-0238">DNA-binding</keyword>
<evidence type="ECO:0000256" key="3">
    <source>
        <dbReference type="ARBA" id="ARBA00022553"/>
    </source>
</evidence>
<keyword evidence="5 9" id="KW-0805">Transcription regulation</keyword>
<dbReference type="Pfam" id="PF20714">
    <property type="entry name" value="HTH_64"/>
    <property type="match status" value="1"/>
</dbReference>
<name>A0A0E4C623_VIBCL</name>
<comment type="caution">
    <text evidence="10">The sequence shown here is derived from an EMBL/GenBank/DDBJ whole genome shotgun (WGS) entry which is preliminary data.</text>
</comment>
<dbReference type="AlphaFoldDB" id="A0A0E4C623"/>
<dbReference type="PANTHER" id="PTHR45526:SF1">
    <property type="entry name" value="TRANSCRIPTIONAL REGULATORY PROTEIN DCUR-RELATED"/>
    <property type="match status" value="1"/>
</dbReference>
<keyword evidence="2 9" id="KW-0963">Cytoplasm</keyword>
<evidence type="ECO:0000256" key="9">
    <source>
        <dbReference type="PIRNR" id="PIRNR006171"/>
    </source>
</evidence>
<dbReference type="SUPFAM" id="SSF52172">
    <property type="entry name" value="CheY-like"/>
    <property type="match status" value="1"/>
</dbReference>
<keyword evidence="3" id="KW-0597">Phosphoprotein</keyword>
<proteinExistence type="predicted"/>